<dbReference type="SUPFAM" id="SSF90229">
    <property type="entry name" value="CCCH zinc finger"/>
    <property type="match status" value="1"/>
</dbReference>
<dbReference type="PROSITE" id="PS50828">
    <property type="entry name" value="SMR"/>
    <property type="match status" value="1"/>
</dbReference>
<dbReference type="GO" id="GO:0003723">
    <property type="term" value="F:RNA binding"/>
    <property type="evidence" value="ECO:0007669"/>
    <property type="project" value="InterPro"/>
</dbReference>
<keyword evidence="1 5" id="KW-0479">Metal-binding</keyword>
<dbReference type="GO" id="GO:0045892">
    <property type="term" value="P:negative regulation of DNA-templated transcription"/>
    <property type="evidence" value="ECO:0007669"/>
    <property type="project" value="InterPro"/>
</dbReference>
<dbReference type="InterPro" id="IPR013899">
    <property type="entry name" value="DUF1771"/>
</dbReference>
<organism evidence="9 10">
    <name type="scientific">Hyphodiscus hymeniophilus</name>
    <dbReference type="NCBI Taxonomy" id="353542"/>
    <lineage>
        <taxon>Eukaryota</taxon>
        <taxon>Fungi</taxon>
        <taxon>Dikarya</taxon>
        <taxon>Ascomycota</taxon>
        <taxon>Pezizomycotina</taxon>
        <taxon>Leotiomycetes</taxon>
        <taxon>Helotiales</taxon>
        <taxon>Hyphodiscaceae</taxon>
        <taxon>Hyphodiscus</taxon>
    </lineage>
</organism>
<feature type="domain" description="Smr" evidence="8">
    <location>
        <begin position="604"/>
        <end position="685"/>
    </location>
</feature>
<dbReference type="Proteomes" id="UP000785200">
    <property type="component" value="Unassembled WGS sequence"/>
</dbReference>
<dbReference type="SMART" id="SM00356">
    <property type="entry name" value="ZnF_C3H1"/>
    <property type="match status" value="2"/>
</dbReference>
<feature type="region of interest" description="Disordered" evidence="6">
    <location>
        <begin position="691"/>
        <end position="713"/>
    </location>
</feature>
<dbReference type="OrthoDB" id="3247158at2759"/>
<comment type="caution">
    <text evidence="9">The sequence shown here is derived from an EMBL/GenBank/DDBJ whole genome shotgun (WGS) entry which is preliminary data.</text>
</comment>
<dbReference type="EMBL" id="VNKQ01000005">
    <property type="protein sequence ID" value="KAG0650884.1"/>
    <property type="molecule type" value="Genomic_DNA"/>
</dbReference>
<dbReference type="AlphaFoldDB" id="A0A9P6VNS6"/>
<dbReference type="Pfam" id="PF14608">
    <property type="entry name" value="zf-CCCH_2"/>
    <property type="match status" value="2"/>
</dbReference>
<evidence type="ECO:0000256" key="5">
    <source>
        <dbReference type="PROSITE-ProRule" id="PRU00723"/>
    </source>
</evidence>
<keyword evidence="4 5" id="KW-0862">Zinc</keyword>
<evidence type="ECO:0000313" key="9">
    <source>
        <dbReference type="EMBL" id="KAG0650884.1"/>
    </source>
</evidence>
<dbReference type="PANTHER" id="PTHR13119:SF12">
    <property type="entry name" value="PROTEIN SUPPRESSOR OF SABLE"/>
    <property type="match status" value="1"/>
</dbReference>
<reference evidence="9" key="1">
    <citation type="submission" date="2019-07" db="EMBL/GenBank/DDBJ databases">
        <title>Hyphodiscus hymeniophilus genome sequencing and assembly.</title>
        <authorList>
            <person name="Kramer G."/>
            <person name="Nodwell J."/>
        </authorList>
    </citation>
    <scope>NUCLEOTIDE SEQUENCE</scope>
    <source>
        <strain evidence="9">ATCC 34498</strain>
    </source>
</reference>
<name>A0A9P6VNS6_9HELO</name>
<evidence type="ECO:0000259" key="7">
    <source>
        <dbReference type="PROSITE" id="PS50103"/>
    </source>
</evidence>
<feature type="region of interest" description="Disordered" evidence="6">
    <location>
        <begin position="389"/>
        <end position="486"/>
    </location>
</feature>
<dbReference type="Pfam" id="PF08590">
    <property type="entry name" value="DUF1771"/>
    <property type="match status" value="1"/>
</dbReference>
<evidence type="ECO:0000256" key="6">
    <source>
        <dbReference type="SAM" id="MobiDB-lite"/>
    </source>
</evidence>
<dbReference type="PANTHER" id="PTHR13119">
    <property type="entry name" value="ZINC FINGER CCCH DOMAIN-CONTAINING PROTEI"/>
    <property type="match status" value="1"/>
</dbReference>
<dbReference type="FunFam" id="3.30.1370.110:FF:000002">
    <property type="entry name" value="CCCH zinc finger and SMR domain protein"/>
    <property type="match status" value="1"/>
</dbReference>
<feature type="compositionally biased region" description="Basic residues" evidence="6">
    <location>
        <begin position="444"/>
        <end position="458"/>
    </location>
</feature>
<gene>
    <name evidence="9" type="ORF">D0Z07_2589</name>
</gene>
<dbReference type="InterPro" id="IPR000571">
    <property type="entry name" value="Znf_CCCH"/>
</dbReference>
<dbReference type="SUPFAM" id="SSF160443">
    <property type="entry name" value="SMR domain-like"/>
    <property type="match status" value="1"/>
</dbReference>
<evidence type="ECO:0000256" key="4">
    <source>
        <dbReference type="ARBA" id="ARBA00022833"/>
    </source>
</evidence>
<keyword evidence="10" id="KW-1185">Reference proteome</keyword>
<feature type="region of interest" description="Disordered" evidence="6">
    <location>
        <begin position="59"/>
        <end position="161"/>
    </location>
</feature>
<dbReference type="GO" id="GO:0005634">
    <property type="term" value="C:nucleus"/>
    <property type="evidence" value="ECO:0007669"/>
    <property type="project" value="TreeGrafter"/>
</dbReference>
<evidence type="ECO:0000256" key="2">
    <source>
        <dbReference type="ARBA" id="ARBA00022737"/>
    </source>
</evidence>
<dbReference type="InterPro" id="IPR036855">
    <property type="entry name" value="Znf_CCCH_sf"/>
</dbReference>
<feature type="zinc finger region" description="C3H1-type" evidence="5">
    <location>
        <begin position="281"/>
        <end position="308"/>
    </location>
</feature>
<feature type="compositionally biased region" description="Polar residues" evidence="6">
    <location>
        <begin position="108"/>
        <end position="124"/>
    </location>
</feature>
<dbReference type="SMART" id="SM00463">
    <property type="entry name" value="SMR"/>
    <property type="match status" value="1"/>
</dbReference>
<feature type="domain" description="C3H1-type" evidence="7">
    <location>
        <begin position="281"/>
        <end position="308"/>
    </location>
</feature>
<dbReference type="Gene3D" id="4.10.1000.10">
    <property type="entry name" value="Zinc finger, CCCH-type"/>
    <property type="match status" value="1"/>
</dbReference>
<dbReference type="InterPro" id="IPR045124">
    <property type="entry name" value="Su(sable)-like"/>
</dbReference>
<evidence type="ECO:0000256" key="1">
    <source>
        <dbReference type="ARBA" id="ARBA00022723"/>
    </source>
</evidence>
<dbReference type="InterPro" id="IPR002625">
    <property type="entry name" value="Smr_dom"/>
</dbReference>
<evidence type="ECO:0000256" key="3">
    <source>
        <dbReference type="ARBA" id="ARBA00022771"/>
    </source>
</evidence>
<dbReference type="SMART" id="SM01162">
    <property type="entry name" value="DUF1771"/>
    <property type="match status" value="1"/>
</dbReference>
<accession>A0A9P6VNS6</accession>
<evidence type="ECO:0000313" key="10">
    <source>
        <dbReference type="Proteomes" id="UP000785200"/>
    </source>
</evidence>
<feature type="domain" description="C3H1-type" evidence="7">
    <location>
        <begin position="311"/>
        <end position="333"/>
    </location>
</feature>
<keyword evidence="2" id="KW-0677">Repeat</keyword>
<evidence type="ECO:0000259" key="8">
    <source>
        <dbReference type="PROSITE" id="PS50828"/>
    </source>
</evidence>
<protein>
    <submittedName>
        <fullName evidence="9">Zinc finger CCCH domain-containing 4</fullName>
    </submittedName>
</protein>
<dbReference type="InterPro" id="IPR036063">
    <property type="entry name" value="Smr_dom_sf"/>
</dbReference>
<feature type="zinc finger region" description="C3H1-type" evidence="5">
    <location>
        <begin position="311"/>
        <end position="333"/>
    </location>
</feature>
<keyword evidence="3 5" id="KW-0863">Zinc-finger</keyword>
<dbReference type="Gene3D" id="3.30.1370.110">
    <property type="match status" value="1"/>
</dbReference>
<feature type="compositionally biased region" description="Basic and acidic residues" evidence="6">
    <location>
        <begin position="691"/>
        <end position="709"/>
    </location>
</feature>
<sequence>MVSDATYEICLPILKDATLEDEEKTDKLEELLKKETTLVGNSLENAILDAMWRYREGTSNAASPPPMRHTVLRRPSPAPWPIPRGGTPVSSSPRLGVSPLAPPGFVPQSFSRAKSSTASPFTSPRPSPRLAFSSPAIPHSPSLNAYEFPTDTSPTQDIYGDYGSDNVDWLVNDDGASNASSSGGANSGLNAAAAEYIQPQQSDMSPYDMLRSILGPSKSDEEIEAALAIHGYDLSATIMAFMEGQTADPNAAQAVEAKNAILIGKSMAAEIPRPVTPAGQQRSGVVCRFWLSTGQCLRADCRFSHDLSNHICKYWMLGNCLAGDTCIFSHDPSHFMNRLALDESSTPPLQPAHPSFQFQDFNAFPSLAPLQDQWSNSYQSSGAFSNYQGASFTPPPGFKGMQGYTSDGSSQRSRPSSRARDGPAAPSLDDNEAFPSLGAVAAKGGKKHHGKRGGHGHGHKENTTPSSLAEVVKMSPSPGPGLMRQDVKKMGRNGSSTSIRNGENSVAAQAIPSPQHVPWLETGDRANKAYLKARQDAIKHGGLRNKFLQSAAQAWNRNDARAAKALSLRGQSENDLMRKAHREAARELYEERNKNSSSSSELYVDLHGLHPEEAVEYLERVLLENGRETRPVYAITGTGHHSKNGKDKVGKAIRNFLNEWRYAYREFSVPGDRNNVGGILGIDARSWDKTLSREGASEKESSEKEKEEVDILSQGHEIGEGKIRLLVRDAPKGPSGRGR</sequence>
<dbReference type="GO" id="GO:0008270">
    <property type="term" value="F:zinc ion binding"/>
    <property type="evidence" value="ECO:0007669"/>
    <property type="project" value="UniProtKB-KW"/>
</dbReference>
<feature type="compositionally biased region" description="Low complexity" evidence="6">
    <location>
        <begin position="406"/>
        <end position="416"/>
    </location>
</feature>
<dbReference type="PROSITE" id="PS50103">
    <property type="entry name" value="ZF_C3H1"/>
    <property type="match status" value="2"/>
</dbReference>
<proteinExistence type="predicted"/>